<reference evidence="4 5" key="1">
    <citation type="submission" date="2021-08" db="EMBL/GenBank/DDBJ databases">
        <title>The genome sequence of Chitinophaga sp. B61.</title>
        <authorList>
            <person name="Zhang X."/>
        </authorList>
    </citation>
    <scope>NUCLEOTIDE SEQUENCE [LARGE SCALE GENOMIC DNA]</scope>
    <source>
        <strain evidence="4 5">B61</strain>
    </source>
</reference>
<proteinExistence type="predicted"/>
<organism evidence="4 5">
    <name type="scientific">Chitinophaga rhizophila</name>
    <dbReference type="NCBI Taxonomy" id="2866212"/>
    <lineage>
        <taxon>Bacteria</taxon>
        <taxon>Pseudomonadati</taxon>
        <taxon>Bacteroidota</taxon>
        <taxon>Chitinophagia</taxon>
        <taxon>Chitinophagales</taxon>
        <taxon>Chitinophagaceae</taxon>
        <taxon>Chitinophaga</taxon>
    </lineage>
</organism>
<evidence type="ECO:0000259" key="2">
    <source>
        <dbReference type="Pfam" id="PF00465"/>
    </source>
</evidence>
<dbReference type="PANTHER" id="PTHR43633:SF1">
    <property type="entry name" value="ALCOHOL DEHYDROGENASE YQHD"/>
    <property type="match status" value="1"/>
</dbReference>
<dbReference type="PANTHER" id="PTHR43633">
    <property type="entry name" value="ALCOHOL DEHYDROGENASE YQHD"/>
    <property type="match status" value="1"/>
</dbReference>
<dbReference type="SUPFAM" id="SSF56796">
    <property type="entry name" value="Dehydroquinate synthase-like"/>
    <property type="match status" value="1"/>
</dbReference>
<evidence type="ECO:0000259" key="3">
    <source>
        <dbReference type="Pfam" id="PF25137"/>
    </source>
</evidence>
<dbReference type="Pfam" id="PF00465">
    <property type="entry name" value="Fe-ADH"/>
    <property type="match status" value="1"/>
</dbReference>
<keyword evidence="5" id="KW-1185">Reference proteome</keyword>
<dbReference type="InterPro" id="IPR056798">
    <property type="entry name" value="ADH_Fe_C"/>
</dbReference>
<comment type="caution">
    <text evidence="4">The sequence shown here is derived from an EMBL/GenBank/DDBJ whole genome shotgun (WGS) entry which is preliminary data.</text>
</comment>
<accession>A0ABS7GGE2</accession>
<dbReference type="EMBL" id="JAICCF010000003">
    <property type="protein sequence ID" value="MBW8686481.1"/>
    <property type="molecule type" value="Genomic_DNA"/>
</dbReference>
<dbReference type="CDD" id="cd08187">
    <property type="entry name" value="BDH"/>
    <property type="match status" value="1"/>
</dbReference>
<dbReference type="InterPro" id="IPR018211">
    <property type="entry name" value="ADH_Fe_CS"/>
</dbReference>
<evidence type="ECO:0000313" key="5">
    <source>
        <dbReference type="Proteomes" id="UP000812961"/>
    </source>
</evidence>
<gene>
    <name evidence="4" type="ORF">K1Y79_19230</name>
</gene>
<dbReference type="EC" id="1.1.1.1" evidence="4"/>
<dbReference type="Pfam" id="PF25137">
    <property type="entry name" value="ADH_Fe_C"/>
    <property type="match status" value="1"/>
</dbReference>
<evidence type="ECO:0000313" key="4">
    <source>
        <dbReference type="EMBL" id="MBW8686481.1"/>
    </source>
</evidence>
<feature type="domain" description="Alcohol dehydrogenase iron-type/glycerol dehydrogenase GldA" evidence="2">
    <location>
        <begin position="9"/>
        <end position="175"/>
    </location>
</feature>
<dbReference type="PROSITE" id="PS00913">
    <property type="entry name" value="ADH_IRON_1"/>
    <property type="match status" value="1"/>
</dbReference>
<dbReference type="InterPro" id="IPR001670">
    <property type="entry name" value="ADH_Fe/GldA"/>
</dbReference>
<keyword evidence="1 4" id="KW-0560">Oxidoreductase</keyword>
<dbReference type="RefSeq" id="WP_220251782.1">
    <property type="nucleotide sequence ID" value="NZ_JAICCF010000003.1"/>
</dbReference>
<dbReference type="GO" id="GO:0004022">
    <property type="term" value="F:alcohol dehydrogenase (NAD+) activity"/>
    <property type="evidence" value="ECO:0007669"/>
    <property type="project" value="UniProtKB-EC"/>
</dbReference>
<evidence type="ECO:0000256" key="1">
    <source>
        <dbReference type="ARBA" id="ARBA00023002"/>
    </source>
</evidence>
<dbReference type="InterPro" id="IPR044731">
    <property type="entry name" value="BDH-like"/>
</dbReference>
<protein>
    <submittedName>
        <fullName evidence="4">Iron-containing alcohol dehydrogenase</fullName>
        <ecNumber evidence="4">1.1.1.1</ecNumber>
    </submittedName>
</protein>
<dbReference type="Gene3D" id="3.40.50.1970">
    <property type="match status" value="1"/>
</dbReference>
<sequence length="386" mass="42385">MLNFEYRNPTKILFGKGQIANLAKEIPSGAKLLMLYGGGSIKQNGIYDQVKAALQNFTVLEFGGIPANPEYEVLLKALKVIKEEKIDFMLAVGGGSVIDGVKFLSAAALYEGDSPWDILSQRIVTKKGLPFGTVLTLPATASEMNSGAVISRQETQEKFSMGGPGLFPQFSVLDPQVVASIPKRQLANGITDAFTHVLEQYMTYPIGALLQDRIAESIMQTLVEVAPKVIKDPSDYEAAANFMWSCTMALNGLIQKGVPTDWAVHAMGHELTALFGIDHARTLAIITPSHYRYNFNSKKEKLAQYAERIWNVTSGTMEEKANAAIKATEDFFHSLEIDTRLSAYTGEFPGTAQVISRKFTERGWNGIGERKALTPADVEKIVEMSY</sequence>
<dbReference type="Gene3D" id="1.20.1090.10">
    <property type="entry name" value="Dehydroquinate synthase-like - alpha domain"/>
    <property type="match status" value="1"/>
</dbReference>
<dbReference type="Proteomes" id="UP000812961">
    <property type="component" value="Unassembled WGS sequence"/>
</dbReference>
<feature type="domain" description="Fe-containing alcohol dehydrogenase-like C-terminal" evidence="3">
    <location>
        <begin position="188"/>
        <end position="344"/>
    </location>
</feature>
<name>A0ABS7GGE2_9BACT</name>
<dbReference type="PROSITE" id="PS00060">
    <property type="entry name" value="ADH_IRON_2"/>
    <property type="match status" value="1"/>
</dbReference>